<evidence type="ECO:0000313" key="6">
    <source>
        <dbReference type="EMBL" id="CAG8637579.1"/>
    </source>
</evidence>
<dbReference type="SMART" id="SM00297">
    <property type="entry name" value="BROMO"/>
    <property type="match status" value="1"/>
</dbReference>
<accession>A0A9N9GXW4</accession>
<feature type="region of interest" description="Disordered" evidence="3">
    <location>
        <begin position="427"/>
        <end position="513"/>
    </location>
</feature>
<keyword evidence="7" id="KW-1185">Reference proteome</keyword>
<dbReference type="InterPro" id="IPR036427">
    <property type="entry name" value="Bromodomain-like_sf"/>
</dbReference>
<feature type="region of interest" description="Disordered" evidence="3">
    <location>
        <begin position="1"/>
        <end position="65"/>
    </location>
</feature>
<feature type="region of interest" description="Disordered" evidence="3">
    <location>
        <begin position="170"/>
        <end position="234"/>
    </location>
</feature>
<dbReference type="PROSITE" id="PS50014">
    <property type="entry name" value="BROMODOMAIN_2"/>
    <property type="match status" value="1"/>
</dbReference>
<feature type="compositionally biased region" description="Polar residues" evidence="3">
    <location>
        <begin position="44"/>
        <end position="53"/>
    </location>
</feature>
<dbReference type="OrthoDB" id="4062651at2759"/>
<dbReference type="Gene3D" id="1.10.510.10">
    <property type="entry name" value="Transferase(Phosphotransferase) domain 1"/>
    <property type="match status" value="1"/>
</dbReference>
<feature type="compositionally biased region" description="Basic and acidic residues" evidence="3">
    <location>
        <begin position="178"/>
        <end position="196"/>
    </location>
</feature>
<feature type="compositionally biased region" description="Low complexity" evidence="3">
    <location>
        <begin position="427"/>
        <end position="438"/>
    </location>
</feature>
<feature type="domain" description="Bromo" evidence="5">
    <location>
        <begin position="904"/>
        <end position="954"/>
    </location>
</feature>
<dbReference type="Pfam" id="PF00439">
    <property type="entry name" value="Bromodomain"/>
    <property type="match status" value="1"/>
</dbReference>
<dbReference type="InterPro" id="IPR000719">
    <property type="entry name" value="Prot_kinase_dom"/>
</dbReference>
<feature type="compositionally biased region" description="Polar residues" evidence="3">
    <location>
        <begin position="207"/>
        <end position="234"/>
    </location>
</feature>
<feature type="compositionally biased region" description="Polar residues" evidence="3">
    <location>
        <begin position="334"/>
        <end position="345"/>
    </location>
</feature>
<dbReference type="InterPro" id="IPR001487">
    <property type="entry name" value="Bromodomain"/>
</dbReference>
<dbReference type="PANTHER" id="PTHR24362">
    <property type="entry name" value="SERINE/THREONINE-PROTEIN KINASE NEK"/>
    <property type="match status" value="1"/>
</dbReference>
<dbReference type="SUPFAM" id="SSF47370">
    <property type="entry name" value="Bromodomain"/>
    <property type="match status" value="1"/>
</dbReference>
<evidence type="ECO:0000259" key="5">
    <source>
        <dbReference type="PROSITE" id="PS50014"/>
    </source>
</evidence>
<dbReference type="CDD" id="cd04369">
    <property type="entry name" value="Bromodomain"/>
    <property type="match status" value="1"/>
</dbReference>
<feature type="region of interest" description="Disordered" evidence="3">
    <location>
        <begin position="141"/>
        <end position="160"/>
    </location>
</feature>
<comment type="caution">
    <text evidence="6">The sequence shown here is derived from an EMBL/GenBank/DDBJ whole genome shotgun (WGS) entry which is preliminary data.</text>
</comment>
<gene>
    <name evidence="6" type="ORF">CPELLU_LOCUS8696</name>
</gene>
<protein>
    <submittedName>
        <fullName evidence="6">977_t:CDS:1</fullName>
    </submittedName>
</protein>
<dbReference type="EMBL" id="CAJVQA010006275">
    <property type="protein sequence ID" value="CAG8637579.1"/>
    <property type="molecule type" value="Genomic_DNA"/>
</dbReference>
<dbReference type="GO" id="GO:0004672">
    <property type="term" value="F:protein kinase activity"/>
    <property type="evidence" value="ECO:0007669"/>
    <property type="project" value="InterPro"/>
</dbReference>
<feature type="domain" description="Protein kinase" evidence="4">
    <location>
        <begin position="1226"/>
        <end position="1523"/>
    </location>
</feature>
<dbReference type="SMART" id="SM00220">
    <property type="entry name" value="S_TKc"/>
    <property type="match status" value="1"/>
</dbReference>
<feature type="region of interest" description="Disordered" evidence="3">
    <location>
        <begin position="334"/>
        <end position="358"/>
    </location>
</feature>
<dbReference type="PANTHER" id="PTHR24362:SF309">
    <property type="entry name" value="PROTEIN KINASE DOMAIN-CONTAINING PROTEIN"/>
    <property type="match status" value="1"/>
</dbReference>
<organism evidence="6 7">
    <name type="scientific">Cetraspora pellucida</name>
    <dbReference type="NCBI Taxonomy" id="1433469"/>
    <lineage>
        <taxon>Eukaryota</taxon>
        <taxon>Fungi</taxon>
        <taxon>Fungi incertae sedis</taxon>
        <taxon>Mucoromycota</taxon>
        <taxon>Glomeromycotina</taxon>
        <taxon>Glomeromycetes</taxon>
        <taxon>Diversisporales</taxon>
        <taxon>Gigasporaceae</taxon>
        <taxon>Cetraspora</taxon>
    </lineage>
</organism>
<dbReference type="PROSITE" id="PS50011">
    <property type="entry name" value="PROTEIN_KINASE_DOM"/>
    <property type="match status" value="1"/>
</dbReference>
<dbReference type="Pfam" id="PF00069">
    <property type="entry name" value="Pkinase"/>
    <property type="match status" value="1"/>
</dbReference>
<feature type="compositionally biased region" description="Basic and acidic residues" evidence="3">
    <location>
        <begin position="9"/>
        <end position="20"/>
    </location>
</feature>
<evidence type="ECO:0000256" key="1">
    <source>
        <dbReference type="ARBA" id="ARBA00023117"/>
    </source>
</evidence>
<evidence type="ECO:0000259" key="4">
    <source>
        <dbReference type="PROSITE" id="PS50011"/>
    </source>
</evidence>
<feature type="compositionally biased region" description="Basic residues" evidence="3">
    <location>
        <begin position="761"/>
        <end position="774"/>
    </location>
</feature>
<dbReference type="GO" id="GO:0006325">
    <property type="term" value="P:chromatin organization"/>
    <property type="evidence" value="ECO:0007669"/>
    <property type="project" value="UniProtKB-ARBA"/>
</dbReference>
<feature type="region of interest" description="Disordered" evidence="3">
    <location>
        <begin position="710"/>
        <end position="844"/>
    </location>
</feature>
<dbReference type="Gene3D" id="1.20.920.10">
    <property type="entry name" value="Bromodomain-like"/>
    <property type="match status" value="1"/>
</dbReference>
<dbReference type="SUPFAM" id="SSF56112">
    <property type="entry name" value="Protein kinase-like (PK-like)"/>
    <property type="match status" value="1"/>
</dbReference>
<evidence type="ECO:0000256" key="3">
    <source>
        <dbReference type="SAM" id="MobiDB-lite"/>
    </source>
</evidence>
<name>A0A9N9GXW4_9GLOM</name>
<dbReference type="GO" id="GO:0005524">
    <property type="term" value="F:ATP binding"/>
    <property type="evidence" value="ECO:0007669"/>
    <property type="project" value="InterPro"/>
</dbReference>
<dbReference type="Proteomes" id="UP000789759">
    <property type="component" value="Unassembled WGS sequence"/>
</dbReference>
<evidence type="ECO:0000256" key="2">
    <source>
        <dbReference type="PROSITE-ProRule" id="PRU00035"/>
    </source>
</evidence>
<evidence type="ECO:0000313" key="7">
    <source>
        <dbReference type="Proteomes" id="UP000789759"/>
    </source>
</evidence>
<feature type="compositionally biased region" description="Basic and acidic residues" evidence="3">
    <location>
        <begin position="145"/>
        <end position="155"/>
    </location>
</feature>
<feature type="compositionally biased region" description="Polar residues" evidence="3">
    <location>
        <begin position="784"/>
        <end position="796"/>
    </location>
</feature>
<feature type="compositionally biased region" description="Polar residues" evidence="3">
    <location>
        <begin position="818"/>
        <end position="844"/>
    </location>
</feature>
<sequence length="1543" mass="175028">MPPLQQNQKVEKRQARRQDPIQKNSSRRTPNKQEQPVHSHMSTERPSPYSTPSEQPPLSRMEIQLPYSTLPTHVVMTPDQRSQSDIAWYSSVPTELTKPADPRQSWPSQNPHYNIRYDWPQHSMHSQSAWLPRPSRYINVQNNDWRPRSQNDDKAPSWPVDNWELRQSNVSATNQSNKSDHVSSSKNDDWKSEDRSSPWGQVENWELRSSNVSNSVQSDMPTPQNNNWRSHSQNINRSSHWQPVKNWELQPPPNISGPKLSDMIVPFPNKDWQLHSQNFNSSSPWQQVKTLQFQPPSNLNLIQNDEWHSYSPNDDMSSPWKPAEGLEVRSLNVTSSMQSRQSDIVTPSKRKSGQKGVSKIVKKPNIKVVRQDLNLLKIPKTSVSRKPNTDNVSHEGDDKTIGDNMQVIFSVEEQVFTSNGILTASDDTSSSVFSVSDQTESELVSQQKKDNSSNDNSMSMLTPPLSQTDGKQFDFVVPQTEESSQTEEASKSLQIDLDMSEKKNRKKSSKLGVKSNAKHTFNDLDSLKFPLKKAVEDNAPLFIFAEEQAATSKSEAFAKTNDLLNNASSSTVPIPPAQQTEVSQSLHADFVTAAKRKRSQNKDVKLGGNFNVKSNWKDVNNLKSSPNILVLKKPDVKKETSREVGEKIVNNNDPAFMIREEQATKPNSEGLISTNYLLNNANSLISPILSIPPIEEKSQHLQANTILSKMEEESRPVQAGSDSQQTKDETRSTQVNLDLEKVEEELQPVQLDSVASTKKNLSAKKSSKPGRKPGVKQNRKDQKSLITAQVKNSARVTSRKGKEKAVDNAPAARPAEEQASTSNGVEPMNFSLNGRAGSSTDAQSKPITKAAESLFNFYQSLKPPSPGLTREQMLRLGTYIFDELLSTSYARPFVNPEAEDAYYYRSIIKDLMDLNTAERKLWARCYSSPLDLYKDICQIMYNAFKFHREGDIIYEEAKQLSLYFQKAVLTLSENGNTAQGISESLAKNNVTLPHEDFRKLSICTPHAESRIYITTLCNFLDNNKAGIHRKLKESVIDRLDPLARPLGEIMNLELIPLMEFDPSVSTCNFGRLYVVSGRSSLAHCRDGKNSILVILKNITYNRNEDSLKCNALIAKPFGELHLLDSMQFPELVDARAWIKCAFINRVTLDITITRKFYDKYVKNTYQVLEYQKELLTPELHDVLLDALQLKQQEDAMIEPQTPQSIWEHLVKEAKARNVPIESFHDLGNIKIEAEGTFKRVFHFADDTSFVVQNFKQITSDTLETRVREAVCCLKTKGVANAGQIRSIYKSPSDELVGLSMERYKQTLKDYAFNSRRVLTGEQKYKLIVDMLRGIRAIHHAGFAHRDLSEVNMMVSETGEKLKDGSIMPELVIIDFGKAEFVRPIDVKRWSVGSVEDERLSILPMIKTPPDHGYRLYRSIMTLPKNNHDKEILGPYDPCAEDIYSIGVLIWRTFSGQAPWNGLLDTNIKLLRELVSNAEKISLRIEKDVRGEHSKKLLYRSLDPNPQARNSADELLRWVTEEVVKEELIKEWSVGGRLKKPKMM</sequence>
<keyword evidence="1 2" id="KW-0103">Bromodomain</keyword>
<dbReference type="InterPro" id="IPR011009">
    <property type="entry name" value="Kinase-like_dom_sf"/>
</dbReference>
<proteinExistence type="predicted"/>
<reference evidence="6" key="1">
    <citation type="submission" date="2021-06" db="EMBL/GenBank/DDBJ databases">
        <authorList>
            <person name="Kallberg Y."/>
            <person name="Tangrot J."/>
            <person name="Rosling A."/>
        </authorList>
    </citation>
    <scope>NUCLEOTIDE SEQUENCE</scope>
    <source>
        <strain evidence="6">FL966</strain>
    </source>
</reference>